<name>A5E4L7_LODEL</name>
<dbReference type="GO" id="GO:0045292">
    <property type="term" value="P:mRNA cis splicing, via spliceosome"/>
    <property type="evidence" value="ECO:0007669"/>
    <property type="project" value="InterPro"/>
</dbReference>
<dbReference type="VEuPathDB" id="FungiDB:LELG_04556"/>
<evidence type="ECO:0000256" key="5">
    <source>
        <dbReference type="ARBA" id="ARBA00023187"/>
    </source>
</evidence>
<feature type="domain" description="SURP motif" evidence="8">
    <location>
        <begin position="18"/>
        <end position="55"/>
    </location>
</feature>
<feature type="region of interest" description="Disordered" evidence="7">
    <location>
        <begin position="184"/>
        <end position="227"/>
    </location>
</feature>
<evidence type="ECO:0008006" key="12">
    <source>
        <dbReference type="Google" id="ProtNLM"/>
    </source>
</evidence>
<evidence type="ECO:0000256" key="7">
    <source>
        <dbReference type="SAM" id="MobiDB-lite"/>
    </source>
</evidence>
<dbReference type="Proteomes" id="UP000001996">
    <property type="component" value="Unassembled WGS sequence"/>
</dbReference>
<proteinExistence type="predicted"/>
<evidence type="ECO:0000256" key="4">
    <source>
        <dbReference type="ARBA" id="ARBA00022737"/>
    </source>
</evidence>
<keyword evidence="6" id="KW-0539">Nucleus</keyword>
<dbReference type="InterPro" id="IPR045146">
    <property type="entry name" value="SF3A1"/>
</dbReference>
<feature type="domain" description="Splicing factor 3A subunit 1 conserved" evidence="9">
    <location>
        <begin position="88"/>
        <end position="324"/>
    </location>
</feature>
<sequence length="331" mass="38439">MMSSKQQHYTSPLMDKSEFWISLNTKPNQGNSAQFEFLKPQHSLHGLFQTYVKQYDIVRAMISDPNHPLNKQVANDLDEIEHDKNNGQFNILTRGYDRAQYLKQNRIRKKQQDAKLREQQVKFALIDWQDFAIVEYIQFTKSEKNQELQTEGDQELKNLRLPLNRTDLIKRSLTNKRREIKLEKINQSNGTDHEQDLVESVRKQTSTSPPNKETSPSPTPPPFKGMKIKAAGTTRLKRATTKAASTTTLNNDDKIATNLGAKLIKCPITGKMIPEGEFDTHLRNLLRDPSYKQQQENYIKKNFSFESNITTDQVYENIKRLMKKRTSTLHD</sequence>
<evidence type="ECO:0000256" key="2">
    <source>
        <dbReference type="ARBA" id="ARBA00022664"/>
    </source>
</evidence>
<evidence type="ECO:0000259" key="8">
    <source>
        <dbReference type="Pfam" id="PF01805"/>
    </source>
</evidence>
<dbReference type="GeneID" id="5231464"/>
<dbReference type="STRING" id="379508.A5E4L7"/>
<dbReference type="InParanoid" id="A5E4L7"/>
<dbReference type="Gene3D" id="1.10.10.790">
    <property type="entry name" value="Surp module"/>
    <property type="match status" value="1"/>
</dbReference>
<dbReference type="GO" id="GO:0005686">
    <property type="term" value="C:U2 snRNP"/>
    <property type="evidence" value="ECO:0007669"/>
    <property type="project" value="TreeGrafter"/>
</dbReference>
<dbReference type="OMA" id="QMISKDG"/>
<dbReference type="Pfam" id="PF12230">
    <property type="entry name" value="PRP21_like_P"/>
    <property type="match status" value="1"/>
</dbReference>
<dbReference type="InterPro" id="IPR000061">
    <property type="entry name" value="Surp"/>
</dbReference>
<evidence type="ECO:0000313" key="10">
    <source>
        <dbReference type="EMBL" id="EDK46375.1"/>
    </source>
</evidence>
<keyword evidence="11" id="KW-1185">Reference proteome</keyword>
<dbReference type="KEGG" id="lel:PVL30_004277"/>
<keyword evidence="2" id="KW-0507">mRNA processing</keyword>
<dbReference type="GO" id="GO:0000381">
    <property type="term" value="P:regulation of alternative mRNA splicing, via spliceosome"/>
    <property type="evidence" value="ECO:0007669"/>
    <property type="project" value="TreeGrafter"/>
</dbReference>
<evidence type="ECO:0000256" key="1">
    <source>
        <dbReference type="ARBA" id="ARBA00004123"/>
    </source>
</evidence>
<dbReference type="GO" id="GO:0071004">
    <property type="term" value="C:U2-type prespliceosome"/>
    <property type="evidence" value="ECO:0007669"/>
    <property type="project" value="TreeGrafter"/>
</dbReference>
<protein>
    <recommendedName>
        <fullName evidence="12">Splicing factor 3A subunit 1 conserved domain-containing protein</fullName>
    </recommendedName>
</protein>
<dbReference type="SUPFAM" id="SSF109905">
    <property type="entry name" value="Surp module (SWAP domain)"/>
    <property type="match status" value="1"/>
</dbReference>
<dbReference type="InterPro" id="IPR035967">
    <property type="entry name" value="SWAP/Surp_sf"/>
</dbReference>
<evidence type="ECO:0000256" key="3">
    <source>
        <dbReference type="ARBA" id="ARBA00022728"/>
    </source>
</evidence>
<dbReference type="PANTHER" id="PTHR15316:SF1">
    <property type="entry name" value="SPLICING FACTOR 3A SUBUNIT 1"/>
    <property type="match status" value="1"/>
</dbReference>
<evidence type="ECO:0000313" key="11">
    <source>
        <dbReference type="Proteomes" id="UP000001996"/>
    </source>
</evidence>
<dbReference type="HOGENOM" id="CLU_013259_0_1_1"/>
<comment type="subcellular location">
    <subcellularLocation>
        <location evidence="1">Nucleus</location>
    </subcellularLocation>
</comment>
<organism evidence="10 11">
    <name type="scientific">Lodderomyces elongisporus (strain ATCC 11503 / CBS 2605 / JCM 1781 / NBRC 1676 / NRRL YB-4239)</name>
    <name type="common">Yeast</name>
    <name type="synonym">Saccharomyces elongisporus</name>
    <dbReference type="NCBI Taxonomy" id="379508"/>
    <lineage>
        <taxon>Eukaryota</taxon>
        <taxon>Fungi</taxon>
        <taxon>Dikarya</taxon>
        <taxon>Ascomycota</taxon>
        <taxon>Saccharomycotina</taxon>
        <taxon>Pichiomycetes</taxon>
        <taxon>Debaryomycetaceae</taxon>
        <taxon>Candida/Lodderomyces clade</taxon>
        <taxon>Lodderomyces</taxon>
    </lineage>
</organism>
<evidence type="ECO:0000256" key="6">
    <source>
        <dbReference type="ARBA" id="ARBA00023242"/>
    </source>
</evidence>
<dbReference type="OrthoDB" id="447637at2759"/>
<dbReference type="GO" id="GO:0071013">
    <property type="term" value="C:catalytic step 2 spliceosome"/>
    <property type="evidence" value="ECO:0007669"/>
    <property type="project" value="TreeGrafter"/>
</dbReference>
<dbReference type="AlphaFoldDB" id="A5E4L7"/>
<accession>A5E4L7</accession>
<keyword evidence="4" id="KW-0677">Repeat</keyword>
<feature type="compositionally biased region" description="Basic and acidic residues" evidence="7">
    <location>
        <begin position="191"/>
        <end position="202"/>
    </location>
</feature>
<gene>
    <name evidence="10" type="ORF">LELG_04556</name>
</gene>
<keyword evidence="3" id="KW-0747">Spliceosome</keyword>
<dbReference type="GO" id="GO:0003723">
    <property type="term" value="F:RNA binding"/>
    <property type="evidence" value="ECO:0007669"/>
    <property type="project" value="InterPro"/>
</dbReference>
<dbReference type="PANTHER" id="PTHR15316">
    <property type="entry name" value="SPLICEOSOME ASSOCIATED PROTEIN 114/SWAP SPLICING FACTOR-RELATED"/>
    <property type="match status" value="1"/>
</dbReference>
<keyword evidence="5" id="KW-0508">mRNA splicing</keyword>
<dbReference type="InterPro" id="IPR022030">
    <property type="entry name" value="SF3A1_dom"/>
</dbReference>
<evidence type="ECO:0000259" key="9">
    <source>
        <dbReference type="Pfam" id="PF12230"/>
    </source>
</evidence>
<dbReference type="EMBL" id="CH981529">
    <property type="protein sequence ID" value="EDK46375.1"/>
    <property type="molecule type" value="Genomic_DNA"/>
</dbReference>
<reference evidence="10 11" key="1">
    <citation type="journal article" date="2009" name="Nature">
        <title>Evolution of pathogenicity and sexual reproduction in eight Candida genomes.</title>
        <authorList>
            <person name="Butler G."/>
            <person name="Rasmussen M.D."/>
            <person name="Lin M.F."/>
            <person name="Santos M.A."/>
            <person name="Sakthikumar S."/>
            <person name="Munro C.A."/>
            <person name="Rheinbay E."/>
            <person name="Grabherr M."/>
            <person name="Forche A."/>
            <person name="Reedy J.L."/>
            <person name="Agrafioti I."/>
            <person name="Arnaud M.B."/>
            <person name="Bates S."/>
            <person name="Brown A.J."/>
            <person name="Brunke S."/>
            <person name="Costanzo M.C."/>
            <person name="Fitzpatrick D.A."/>
            <person name="de Groot P.W."/>
            <person name="Harris D."/>
            <person name="Hoyer L.L."/>
            <person name="Hube B."/>
            <person name="Klis F.M."/>
            <person name="Kodira C."/>
            <person name="Lennard N."/>
            <person name="Logue M.E."/>
            <person name="Martin R."/>
            <person name="Neiman A.M."/>
            <person name="Nikolaou E."/>
            <person name="Quail M.A."/>
            <person name="Quinn J."/>
            <person name="Santos M.C."/>
            <person name="Schmitzberger F.F."/>
            <person name="Sherlock G."/>
            <person name="Shah P."/>
            <person name="Silverstein K.A."/>
            <person name="Skrzypek M.S."/>
            <person name="Soll D."/>
            <person name="Staggs R."/>
            <person name="Stansfield I."/>
            <person name="Stumpf M.P."/>
            <person name="Sudbery P.E."/>
            <person name="Srikantha T."/>
            <person name="Zeng Q."/>
            <person name="Berman J."/>
            <person name="Berriman M."/>
            <person name="Heitman J."/>
            <person name="Gow N.A."/>
            <person name="Lorenz M.C."/>
            <person name="Birren B.W."/>
            <person name="Kellis M."/>
            <person name="Cuomo C.A."/>
        </authorList>
    </citation>
    <scope>NUCLEOTIDE SEQUENCE [LARGE SCALE GENOMIC DNA]</scope>
    <source>
        <strain evidence="11">ATCC 11503 / BCRC 21390 / CBS 2605 / JCM 1781 / NBRC 1676 / NRRL YB-4239</strain>
    </source>
</reference>
<dbReference type="eggNOG" id="KOG0007">
    <property type="taxonomic scope" value="Eukaryota"/>
</dbReference>
<dbReference type="Pfam" id="PF01805">
    <property type="entry name" value="Surp"/>
    <property type="match status" value="1"/>
</dbReference>
<feature type="compositionally biased region" description="Polar residues" evidence="7">
    <location>
        <begin position="203"/>
        <end position="216"/>
    </location>
</feature>